<evidence type="ECO:0000259" key="4">
    <source>
        <dbReference type="PROSITE" id="PS50995"/>
    </source>
</evidence>
<keyword evidence="3" id="KW-0804">Transcription</keyword>
<evidence type="ECO:0000313" key="6">
    <source>
        <dbReference type="Proteomes" id="UP000293142"/>
    </source>
</evidence>
<dbReference type="PANTHER" id="PTHR42756">
    <property type="entry name" value="TRANSCRIPTIONAL REGULATOR, MARR"/>
    <property type="match status" value="1"/>
</dbReference>
<dbReference type="RefSeq" id="WP_131013284.1">
    <property type="nucleotide sequence ID" value="NZ_SIRE01000007.1"/>
</dbReference>
<evidence type="ECO:0000256" key="1">
    <source>
        <dbReference type="ARBA" id="ARBA00023015"/>
    </source>
</evidence>
<keyword evidence="1" id="KW-0805">Transcription regulation</keyword>
<proteinExistence type="predicted"/>
<dbReference type="InterPro" id="IPR036390">
    <property type="entry name" value="WH_DNA-bd_sf"/>
</dbReference>
<dbReference type="OrthoDB" id="2328394at2"/>
<evidence type="ECO:0000313" key="5">
    <source>
        <dbReference type="EMBL" id="TBL79340.1"/>
    </source>
</evidence>
<accession>A0A4Q9DU07</accession>
<comment type="caution">
    <text evidence="5">The sequence shown here is derived from an EMBL/GenBank/DDBJ whole genome shotgun (WGS) entry which is preliminary data.</text>
</comment>
<dbReference type="GO" id="GO:0003677">
    <property type="term" value="F:DNA binding"/>
    <property type="evidence" value="ECO:0007669"/>
    <property type="project" value="UniProtKB-KW"/>
</dbReference>
<reference evidence="5 6" key="1">
    <citation type="submission" date="2019-02" db="EMBL/GenBank/DDBJ databases">
        <title>Paenibacillus sp. nov., isolated from surface-sterilized tissue of Thalictrum simplex L.</title>
        <authorList>
            <person name="Tuo L."/>
        </authorList>
    </citation>
    <scope>NUCLEOTIDE SEQUENCE [LARGE SCALE GENOMIC DNA]</scope>
    <source>
        <strain evidence="5 6">N2SHLJ1</strain>
    </source>
</reference>
<dbReference type="SUPFAM" id="SSF46785">
    <property type="entry name" value="Winged helix' DNA-binding domain"/>
    <property type="match status" value="1"/>
</dbReference>
<evidence type="ECO:0000256" key="2">
    <source>
        <dbReference type="ARBA" id="ARBA00023125"/>
    </source>
</evidence>
<dbReference type="InterPro" id="IPR036388">
    <property type="entry name" value="WH-like_DNA-bd_sf"/>
</dbReference>
<name>A0A4Q9DU07_9BACL</name>
<dbReference type="GO" id="GO:0003700">
    <property type="term" value="F:DNA-binding transcription factor activity"/>
    <property type="evidence" value="ECO:0007669"/>
    <property type="project" value="InterPro"/>
</dbReference>
<evidence type="ECO:0000256" key="3">
    <source>
        <dbReference type="ARBA" id="ARBA00023163"/>
    </source>
</evidence>
<dbReference type="PANTHER" id="PTHR42756:SF1">
    <property type="entry name" value="TRANSCRIPTIONAL REPRESSOR OF EMRAB OPERON"/>
    <property type="match status" value="1"/>
</dbReference>
<dbReference type="Gene3D" id="1.10.10.10">
    <property type="entry name" value="Winged helix-like DNA-binding domain superfamily/Winged helix DNA-binding domain"/>
    <property type="match status" value="1"/>
</dbReference>
<dbReference type="EMBL" id="SIRE01000007">
    <property type="protein sequence ID" value="TBL79340.1"/>
    <property type="molecule type" value="Genomic_DNA"/>
</dbReference>
<dbReference type="SMART" id="SM00347">
    <property type="entry name" value="HTH_MARR"/>
    <property type="match status" value="1"/>
</dbReference>
<dbReference type="Proteomes" id="UP000293142">
    <property type="component" value="Unassembled WGS sequence"/>
</dbReference>
<keyword evidence="2" id="KW-0238">DNA-binding</keyword>
<protein>
    <submittedName>
        <fullName evidence="5">MarR family transcriptional regulator</fullName>
    </submittedName>
</protein>
<dbReference type="PROSITE" id="PS50995">
    <property type="entry name" value="HTH_MARR_2"/>
    <property type="match status" value="1"/>
</dbReference>
<sequence length="145" mass="16885">MHAILFELKRAFLATRKYLDERLQKYDITLTQFDIIEFLAKNGETEQRVLQLKFGITSACLTRTIESLVTNGWIEQYESPRDGRVKLVVPTPNALRIVEDIKRYEAFDIVEKCFKGFSSAEILELETRLHHLAVNMGDKSINTYR</sequence>
<dbReference type="Pfam" id="PF12802">
    <property type="entry name" value="MarR_2"/>
    <property type="match status" value="1"/>
</dbReference>
<feature type="domain" description="HTH marR-type" evidence="4">
    <location>
        <begin position="1"/>
        <end position="134"/>
    </location>
</feature>
<dbReference type="InterPro" id="IPR000835">
    <property type="entry name" value="HTH_MarR-typ"/>
</dbReference>
<organism evidence="5 6">
    <name type="scientific">Paenibacillus thalictri</name>
    <dbReference type="NCBI Taxonomy" id="2527873"/>
    <lineage>
        <taxon>Bacteria</taxon>
        <taxon>Bacillati</taxon>
        <taxon>Bacillota</taxon>
        <taxon>Bacilli</taxon>
        <taxon>Bacillales</taxon>
        <taxon>Paenibacillaceae</taxon>
        <taxon>Paenibacillus</taxon>
    </lineage>
</organism>
<keyword evidence="6" id="KW-1185">Reference proteome</keyword>
<gene>
    <name evidence="5" type="ORF">EYB31_10505</name>
</gene>
<dbReference type="AlphaFoldDB" id="A0A4Q9DU07"/>